<organism evidence="1 2">
    <name type="scientific">Ditylenchus destructor</name>
    <dbReference type="NCBI Taxonomy" id="166010"/>
    <lineage>
        <taxon>Eukaryota</taxon>
        <taxon>Metazoa</taxon>
        <taxon>Ecdysozoa</taxon>
        <taxon>Nematoda</taxon>
        <taxon>Chromadorea</taxon>
        <taxon>Rhabditida</taxon>
        <taxon>Tylenchina</taxon>
        <taxon>Tylenchomorpha</taxon>
        <taxon>Sphaerularioidea</taxon>
        <taxon>Anguinidae</taxon>
        <taxon>Anguininae</taxon>
        <taxon>Ditylenchus</taxon>
    </lineage>
</organism>
<evidence type="ECO:0000313" key="2">
    <source>
        <dbReference type="Proteomes" id="UP001201812"/>
    </source>
</evidence>
<dbReference type="AlphaFoldDB" id="A0AAD4QZ87"/>
<keyword evidence="2" id="KW-1185">Reference proteome</keyword>
<gene>
    <name evidence="1" type="ORF">DdX_17155</name>
</gene>
<dbReference type="EMBL" id="JAKKPZ010000170">
    <property type="protein sequence ID" value="KAI1699700.1"/>
    <property type="molecule type" value="Genomic_DNA"/>
</dbReference>
<dbReference type="Proteomes" id="UP001201812">
    <property type="component" value="Unassembled WGS sequence"/>
</dbReference>
<comment type="caution">
    <text evidence="1">The sequence shown here is derived from an EMBL/GenBank/DDBJ whole genome shotgun (WGS) entry which is preliminary data.</text>
</comment>
<sequence length="135" mass="15362">MTKFDLNCRPCGCRSHTISSFLLSFSFEEGDSHGAAKEKESSNDEIVQIMDSLIIPCRGVKRRRADSSPNQNPEMSRKKVDISGDTWLQILKFLTCPQWMQKCFVCRQINGVAQCNVSRLPMIVLDSAAMYRFFS</sequence>
<reference evidence="1" key="1">
    <citation type="submission" date="2022-01" db="EMBL/GenBank/DDBJ databases">
        <title>Genome Sequence Resource for Two Populations of Ditylenchus destructor, the Migratory Endoparasitic Phytonematode.</title>
        <authorList>
            <person name="Zhang H."/>
            <person name="Lin R."/>
            <person name="Xie B."/>
        </authorList>
    </citation>
    <scope>NUCLEOTIDE SEQUENCE</scope>
    <source>
        <strain evidence="1">BazhouSP</strain>
    </source>
</reference>
<name>A0AAD4QZ87_9BILA</name>
<proteinExistence type="predicted"/>
<protein>
    <submittedName>
        <fullName evidence="1">Uncharacterized protein</fullName>
    </submittedName>
</protein>
<accession>A0AAD4QZ87</accession>
<evidence type="ECO:0000313" key="1">
    <source>
        <dbReference type="EMBL" id="KAI1699700.1"/>
    </source>
</evidence>